<dbReference type="EMBL" id="BABS01000004">
    <property type="protein sequence ID" value="GAA07243.1"/>
    <property type="molecule type" value="Genomic_DNA"/>
</dbReference>
<protein>
    <submittedName>
        <fullName evidence="1">Uncharacterized protein</fullName>
    </submittedName>
</protein>
<comment type="caution">
    <text evidence="1">The sequence shown here is derived from an EMBL/GenBank/DDBJ whole genome shotgun (WGS) entry which is preliminary data.</text>
</comment>
<name>F7VA48_9PROT</name>
<dbReference type="AlphaFoldDB" id="F7VA48"/>
<accession>F7VA48</accession>
<evidence type="ECO:0000313" key="1">
    <source>
        <dbReference type="EMBL" id="GAA07243.1"/>
    </source>
</evidence>
<dbReference type="Proteomes" id="UP000004319">
    <property type="component" value="Unassembled WGS sequence"/>
</dbReference>
<organism evidence="1 2">
    <name type="scientific">Acetobacter tropicalis NBRC 101654</name>
    <dbReference type="NCBI Taxonomy" id="749388"/>
    <lineage>
        <taxon>Bacteria</taxon>
        <taxon>Pseudomonadati</taxon>
        <taxon>Pseudomonadota</taxon>
        <taxon>Alphaproteobacteria</taxon>
        <taxon>Acetobacterales</taxon>
        <taxon>Acetobacteraceae</taxon>
        <taxon>Acetobacter</taxon>
    </lineage>
</organism>
<reference evidence="1 2" key="1">
    <citation type="journal article" date="2011" name="Biochem. Biophys. Res. Commun.">
        <title>Increased number of Arginine-based salt bridges contributes to the thermotolerance of thermotolerant acetic acid bacteria, Acetobacter tropicalis SKU1100.</title>
        <authorList>
            <person name="Matsutani M."/>
            <person name="Hirakawa H."/>
            <person name="Nishikura M."/>
            <person name="Soemphol W."/>
            <person name="Ali I.A.I."/>
            <person name="Yakushi T."/>
            <person name="Matsushita K."/>
        </authorList>
    </citation>
    <scope>NUCLEOTIDE SEQUENCE [LARGE SCALE GENOMIC DNA]</scope>
    <source>
        <strain evidence="1 2">NBRC 101654</strain>
    </source>
</reference>
<evidence type="ECO:0000313" key="2">
    <source>
        <dbReference type="Proteomes" id="UP000004319"/>
    </source>
</evidence>
<sequence length="44" mass="4843">MLRAPAKCWRGVSKGASDCLDVPFDRCVQAGNGLRFQSSTLLMR</sequence>
<gene>
    <name evidence="1" type="ORF">ATPR_0247</name>
</gene>
<proteinExistence type="predicted"/>